<evidence type="ECO:0000256" key="1">
    <source>
        <dbReference type="ARBA" id="ARBA00004496"/>
    </source>
</evidence>
<evidence type="ECO:0000313" key="10">
    <source>
        <dbReference type="Ensembl" id="ENSBGRP00000020049.1"/>
    </source>
</evidence>
<evidence type="ECO:0000256" key="5">
    <source>
        <dbReference type="ARBA" id="ARBA00022912"/>
    </source>
</evidence>
<keyword evidence="3" id="KW-0963">Cytoplasm</keyword>
<dbReference type="Gene3D" id="3.90.190.10">
    <property type="entry name" value="Protein tyrosine phosphatase superfamily"/>
    <property type="match status" value="1"/>
</dbReference>
<reference evidence="10" key="3">
    <citation type="submission" date="2025-09" db="UniProtKB">
        <authorList>
            <consortium name="Ensembl"/>
        </authorList>
    </citation>
    <scope>IDENTIFICATION</scope>
</reference>
<dbReference type="Proteomes" id="UP000694520">
    <property type="component" value="Chromosome 24"/>
</dbReference>
<reference evidence="10" key="1">
    <citation type="submission" date="2019-05" db="EMBL/GenBank/DDBJ databases">
        <authorList>
            <person name="Zhang S."/>
            <person name="Liu J."/>
        </authorList>
    </citation>
    <scope>NUCLEOTIDE SEQUENCE [LARGE SCALE GENOMIC DNA]</scope>
</reference>
<dbReference type="SUPFAM" id="SSF52799">
    <property type="entry name" value="(Phosphotyrosine protein) phosphatases II"/>
    <property type="match status" value="1"/>
</dbReference>
<evidence type="ECO:0000313" key="11">
    <source>
        <dbReference type="Proteomes" id="UP000694520"/>
    </source>
</evidence>
<dbReference type="GO" id="GO:0005829">
    <property type="term" value="C:cytosol"/>
    <property type="evidence" value="ECO:0007669"/>
    <property type="project" value="TreeGrafter"/>
</dbReference>
<accession>A0A8B9XFR4</accession>
<evidence type="ECO:0000256" key="6">
    <source>
        <dbReference type="ARBA" id="ARBA00047761"/>
    </source>
</evidence>
<comment type="subcellular location">
    <subcellularLocation>
        <location evidence="1">Cytoplasm</location>
    </subcellularLocation>
</comment>
<sequence>MGNGMNKILPGLYIGNFKDARDAEQLSKNKVTHILSVHDSARPMLEPGGRLQERDPGGRLHHDGHRLWLGGRPAHRACRQVVCQPQPGLPEAAAGVRGAPGPPVPPVAERGVWREPAAGRRGGQEHPGRPRHSEALALSQKTIMLLKHDQSSGAAGREATRVQFKCPDVCECALVLLHVGSYALSLTRERFWPNSFFAESCAAPRLSQGPAGCTLLLGTVSRAVWPRAPPHPQPGYGAHVLLPRAPRGGFGGCPAVF</sequence>
<evidence type="ECO:0000256" key="8">
    <source>
        <dbReference type="ARBA" id="ARBA00051722"/>
    </source>
</evidence>
<dbReference type="GO" id="GO:0004725">
    <property type="term" value="F:protein tyrosine phosphatase activity"/>
    <property type="evidence" value="ECO:0007669"/>
    <property type="project" value="UniProtKB-EC"/>
</dbReference>
<keyword evidence="11" id="KW-1185">Reference proteome</keyword>
<dbReference type="InterPro" id="IPR029021">
    <property type="entry name" value="Prot-tyrosine_phosphatase-like"/>
</dbReference>
<dbReference type="GO" id="GO:0007165">
    <property type="term" value="P:signal transduction"/>
    <property type="evidence" value="ECO:0007669"/>
    <property type="project" value="TreeGrafter"/>
</dbReference>
<evidence type="ECO:0000256" key="3">
    <source>
        <dbReference type="ARBA" id="ARBA00022490"/>
    </source>
</evidence>
<protein>
    <recommendedName>
        <fullName evidence="12">Dual specificity phosphatase 22</fullName>
    </recommendedName>
</protein>
<feature type="compositionally biased region" description="Basic and acidic residues" evidence="9">
    <location>
        <begin position="51"/>
        <end position="61"/>
    </location>
</feature>
<dbReference type="GeneTree" id="ENSGT00940000157153"/>
<dbReference type="Ensembl" id="ENSBGRT00000023201.1">
    <property type="protein sequence ID" value="ENSBGRP00000020049.1"/>
    <property type="gene ID" value="ENSBGRG00000012625.1"/>
</dbReference>
<evidence type="ECO:0000256" key="9">
    <source>
        <dbReference type="SAM" id="MobiDB-lite"/>
    </source>
</evidence>
<comment type="catalytic activity">
    <reaction evidence="8">
        <text>O-phospho-L-tyrosyl-[protein] + H2O = L-tyrosyl-[protein] + phosphate</text>
        <dbReference type="Rhea" id="RHEA:10684"/>
        <dbReference type="Rhea" id="RHEA-COMP:10136"/>
        <dbReference type="Rhea" id="RHEA-COMP:20101"/>
        <dbReference type="ChEBI" id="CHEBI:15377"/>
        <dbReference type="ChEBI" id="CHEBI:43474"/>
        <dbReference type="ChEBI" id="CHEBI:46858"/>
        <dbReference type="ChEBI" id="CHEBI:61978"/>
        <dbReference type="EC" id="3.1.3.48"/>
    </reaction>
</comment>
<comment type="catalytic activity">
    <reaction evidence="7">
        <text>O-phospho-L-threonyl-[protein] + H2O = L-threonyl-[protein] + phosphate</text>
        <dbReference type="Rhea" id="RHEA:47004"/>
        <dbReference type="Rhea" id="RHEA-COMP:11060"/>
        <dbReference type="Rhea" id="RHEA-COMP:11605"/>
        <dbReference type="ChEBI" id="CHEBI:15377"/>
        <dbReference type="ChEBI" id="CHEBI:30013"/>
        <dbReference type="ChEBI" id="CHEBI:43474"/>
        <dbReference type="ChEBI" id="CHEBI:61977"/>
        <dbReference type="EC" id="3.1.3.16"/>
    </reaction>
</comment>
<proteinExistence type="inferred from homology"/>
<evidence type="ECO:0000256" key="4">
    <source>
        <dbReference type="ARBA" id="ARBA00022801"/>
    </source>
</evidence>
<name>A0A8B9XFR4_BOSMU</name>
<evidence type="ECO:0000256" key="7">
    <source>
        <dbReference type="ARBA" id="ARBA00048336"/>
    </source>
</evidence>
<feature type="region of interest" description="Disordered" evidence="9">
    <location>
        <begin position="42"/>
        <end position="61"/>
    </location>
</feature>
<keyword evidence="4" id="KW-0378">Hydrolase</keyword>
<evidence type="ECO:0000256" key="2">
    <source>
        <dbReference type="ARBA" id="ARBA00008601"/>
    </source>
</evidence>
<reference evidence="10" key="2">
    <citation type="submission" date="2025-08" db="UniProtKB">
        <authorList>
            <consortium name="Ensembl"/>
        </authorList>
    </citation>
    <scope>IDENTIFICATION</scope>
</reference>
<dbReference type="AlphaFoldDB" id="A0A8B9XFR4"/>
<comment type="similarity">
    <text evidence="2">Belongs to the protein-tyrosine phosphatase family. Non-receptor class dual specificity subfamily.</text>
</comment>
<keyword evidence="5" id="KW-0904">Protein phosphatase</keyword>
<organism evidence="10 11">
    <name type="scientific">Bos mutus grunniens</name>
    <name type="common">Wild yak</name>
    <name type="synonym">Bos grunniens</name>
    <dbReference type="NCBI Taxonomy" id="30521"/>
    <lineage>
        <taxon>Eukaryota</taxon>
        <taxon>Metazoa</taxon>
        <taxon>Chordata</taxon>
        <taxon>Craniata</taxon>
        <taxon>Vertebrata</taxon>
        <taxon>Euteleostomi</taxon>
        <taxon>Mammalia</taxon>
        <taxon>Eutheria</taxon>
        <taxon>Laurasiatheria</taxon>
        <taxon>Artiodactyla</taxon>
        <taxon>Ruminantia</taxon>
        <taxon>Pecora</taxon>
        <taxon>Bovidae</taxon>
        <taxon>Bovinae</taxon>
        <taxon>Bos</taxon>
    </lineage>
</organism>
<dbReference type="PANTHER" id="PTHR45948">
    <property type="entry name" value="DUAL SPECIFICITY PROTEIN PHOSPHATASE DDB_G0269404-RELATED"/>
    <property type="match status" value="1"/>
</dbReference>
<dbReference type="GO" id="GO:0005886">
    <property type="term" value="C:plasma membrane"/>
    <property type="evidence" value="ECO:0007669"/>
    <property type="project" value="TreeGrafter"/>
</dbReference>
<evidence type="ECO:0008006" key="12">
    <source>
        <dbReference type="Google" id="ProtNLM"/>
    </source>
</evidence>
<dbReference type="GO" id="GO:0004722">
    <property type="term" value="F:protein serine/threonine phosphatase activity"/>
    <property type="evidence" value="ECO:0007669"/>
    <property type="project" value="UniProtKB-EC"/>
</dbReference>
<dbReference type="PANTHER" id="PTHR45948:SF3">
    <property type="entry name" value="DUAL SPECIFICITY PROTEIN PHOSPHATASE 22"/>
    <property type="match status" value="1"/>
</dbReference>
<comment type="catalytic activity">
    <reaction evidence="6">
        <text>O-phospho-L-seryl-[protein] + H2O = L-seryl-[protein] + phosphate</text>
        <dbReference type="Rhea" id="RHEA:20629"/>
        <dbReference type="Rhea" id="RHEA-COMP:9863"/>
        <dbReference type="Rhea" id="RHEA-COMP:11604"/>
        <dbReference type="ChEBI" id="CHEBI:15377"/>
        <dbReference type="ChEBI" id="CHEBI:29999"/>
        <dbReference type="ChEBI" id="CHEBI:43474"/>
        <dbReference type="ChEBI" id="CHEBI:83421"/>
        <dbReference type="EC" id="3.1.3.16"/>
    </reaction>
</comment>